<dbReference type="Gene3D" id="3.30.160.390">
    <property type="entry name" value="Integrase, DNA-binding domain"/>
    <property type="match status" value="1"/>
</dbReference>
<dbReference type="RefSeq" id="WP_342675885.1">
    <property type="nucleotide sequence ID" value="NZ_JBCGCU010000002.1"/>
</dbReference>
<evidence type="ECO:0000259" key="6">
    <source>
        <dbReference type="PROSITE" id="PS51898"/>
    </source>
</evidence>
<accession>A0ABU9MSM6</accession>
<dbReference type="InterPro" id="IPR038488">
    <property type="entry name" value="Integrase_DNA-bd_sf"/>
</dbReference>
<dbReference type="EMBL" id="JBCGCU010000002">
    <property type="protein sequence ID" value="MEM0514276.1"/>
    <property type="molecule type" value="Genomic_DNA"/>
</dbReference>
<proteinExistence type="inferred from homology"/>
<reference evidence="8 9" key="1">
    <citation type="submission" date="2024-03" db="EMBL/GenBank/DDBJ databases">
        <title>Pseudoalteromonas qingdaonensis sp. nov., isolated from the intestines of marine benthic organisms.</title>
        <authorList>
            <person name="Lin X."/>
            <person name="Fang S."/>
            <person name="Hu X."/>
        </authorList>
    </citation>
    <scope>NUCLEOTIDE SEQUENCE [LARGE SCALE GENOMIC DNA]</scope>
    <source>
        <strain evidence="8 9">YIC-827</strain>
    </source>
</reference>
<dbReference type="SUPFAM" id="SSF56349">
    <property type="entry name" value="DNA breaking-rejoining enzymes"/>
    <property type="match status" value="1"/>
</dbReference>
<feature type="domain" description="Tyr recombinase" evidence="6">
    <location>
        <begin position="209"/>
        <end position="387"/>
    </location>
</feature>
<dbReference type="InterPro" id="IPR002104">
    <property type="entry name" value="Integrase_catalytic"/>
</dbReference>
<comment type="caution">
    <text evidence="8">The sequence shown here is derived from an EMBL/GenBank/DDBJ whole genome shotgun (WGS) entry which is preliminary data.</text>
</comment>
<evidence type="ECO:0000259" key="7">
    <source>
        <dbReference type="PROSITE" id="PS51900"/>
    </source>
</evidence>
<dbReference type="Pfam" id="PF00589">
    <property type="entry name" value="Phage_integrase"/>
    <property type="match status" value="1"/>
</dbReference>
<dbReference type="Gene3D" id="1.10.150.130">
    <property type="match status" value="1"/>
</dbReference>
<keyword evidence="2" id="KW-0229">DNA integration</keyword>
<gene>
    <name evidence="8" type="ORF">WCN91_02260</name>
</gene>
<keyword evidence="9" id="KW-1185">Reference proteome</keyword>
<dbReference type="PANTHER" id="PTHR30629:SF6">
    <property type="entry name" value="PROPHAGE INTEGRASE INTA-RELATED"/>
    <property type="match status" value="1"/>
</dbReference>
<dbReference type="InterPro" id="IPR013762">
    <property type="entry name" value="Integrase-like_cat_sf"/>
</dbReference>
<evidence type="ECO:0000256" key="3">
    <source>
        <dbReference type="ARBA" id="ARBA00023125"/>
    </source>
</evidence>
<dbReference type="CDD" id="cd00801">
    <property type="entry name" value="INT_P4_C"/>
    <property type="match status" value="1"/>
</dbReference>
<dbReference type="InterPro" id="IPR025166">
    <property type="entry name" value="Integrase_DNA_bind_dom"/>
</dbReference>
<keyword evidence="3 5" id="KW-0238">DNA-binding</keyword>
<dbReference type="Proteomes" id="UP001447008">
    <property type="component" value="Unassembled WGS sequence"/>
</dbReference>
<dbReference type="NCBIfam" id="NF007246">
    <property type="entry name" value="PRK09692.1"/>
    <property type="match status" value="1"/>
</dbReference>
<dbReference type="PROSITE" id="PS51898">
    <property type="entry name" value="TYR_RECOMBINASE"/>
    <property type="match status" value="1"/>
</dbReference>
<dbReference type="InterPro" id="IPR053876">
    <property type="entry name" value="Phage_int_M"/>
</dbReference>
<keyword evidence="4" id="KW-0233">DNA recombination</keyword>
<evidence type="ECO:0000313" key="9">
    <source>
        <dbReference type="Proteomes" id="UP001447008"/>
    </source>
</evidence>
<dbReference type="InterPro" id="IPR010998">
    <property type="entry name" value="Integrase_recombinase_N"/>
</dbReference>
<dbReference type="InterPro" id="IPR050808">
    <property type="entry name" value="Phage_Integrase"/>
</dbReference>
<dbReference type="Pfam" id="PF13356">
    <property type="entry name" value="Arm-DNA-bind_3"/>
    <property type="match status" value="1"/>
</dbReference>
<protein>
    <submittedName>
        <fullName evidence="8">Integrase domain-containing protein</fullName>
    </submittedName>
</protein>
<evidence type="ECO:0000313" key="8">
    <source>
        <dbReference type="EMBL" id="MEM0514276.1"/>
    </source>
</evidence>
<comment type="similarity">
    <text evidence="1">Belongs to the 'phage' integrase family.</text>
</comment>
<feature type="domain" description="Core-binding (CB)" evidence="7">
    <location>
        <begin position="105"/>
        <end position="186"/>
    </location>
</feature>
<dbReference type="Pfam" id="PF22022">
    <property type="entry name" value="Phage_int_M"/>
    <property type="match status" value="1"/>
</dbReference>
<evidence type="ECO:0000256" key="1">
    <source>
        <dbReference type="ARBA" id="ARBA00008857"/>
    </source>
</evidence>
<evidence type="ECO:0000256" key="4">
    <source>
        <dbReference type="ARBA" id="ARBA00023172"/>
    </source>
</evidence>
<dbReference type="PANTHER" id="PTHR30629">
    <property type="entry name" value="PROPHAGE INTEGRASE"/>
    <property type="match status" value="1"/>
</dbReference>
<organism evidence="8 9">
    <name type="scientific">Pseudoalteromonas qingdaonensis</name>
    <dbReference type="NCBI Taxonomy" id="3131913"/>
    <lineage>
        <taxon>Bacteria</taxon>
        <taxon>Pseudomonadati</taxon>
        <taxon>Pseudomonadota</taxon>
        <taxon>Gammaproteobacteria</taxon>
        <taxon>Alteromonadales</taxon>
        <taxon>Pseudoalteromonadaceae</taxon>
        <taxon>Pseudoalteromonas</taxon>
    </lineage>
</organism>
<evidence type="ECO:0000256" key="5">
    <source>
        <dbReference type="PROSITE-ProRule" id="PRU01248"/>
    </source>
</evidence>
<evidence type="ECO:0000256" key="2">
    <source>
        <dbReference type="ARBA" id="ARBA00022908"/>
    </source>
</evidence>
<dbReference type="PROSITE" id="PS51900">
    <property type="entry name" value="CB"/>
    <property type="match status" value="1"/>
</dbReference>
<dbReference type="Gene3D" id="1.10.443.10">
    <property type="entry name" value="Intergrase catalytic core"/>
    <property type="match status" value="1"/>
</dbReference>
<name>A0ABU9MSM6_9GAMM</name>
<sequence>MAKTVKPLNDTQIKNTKATDKVQSLADGYGLYLNVMPNGTKSWVFKYQKPYTKKRTNISIGKYPEVTLAQARKKREDARALLADNIDPKEQRDRHYQQEAEKRENTLRRIAELWFDVHKSKVKADYAKNVWNSLSLHIFPALGKHPIHSIDAQQAISAINPIAARGNLETVKRLCQRLNDIMNFAVNTGYIEHNRLVGIRSAFASPKKVPMKTIKEDELPEFLSALHDASIKTTTRCLIAWQLHTMTRPNEAAKTKWDEIDLEKQLWIIPAERMKMNKEHRIPLSPQVVKILEKMRAISGNREYVFPADRNPRTHTNLQTANAAIKRMGFKGRLVAHGLRALASTILNDHQQFEPVLIEAALAHQDKNEVRAAYNRADYLEKRREMMCWWSNYITQAQIKSLELV</sequence>
<dbReference type="InterPro" id="IPR011010">
    <property type="entry name" value="DNA_brk_join_enz"/>
</dbReference>
<dbReference type="InterPro" id="IPR044068">
    <property type="entry name" value="CB"/>
</dbReference>